<dbReference type="EMBL" id="JAMGBA010000002">
    <property type="protein sequence ID" value="MCL6699348.1"/>
    <property type="molecule type" value="Genomic_DNA"/>
</dbReference>
<proteinExistence type="predicted"/>
<evidence type="ECO:0000259" key="2">
    <source>
        <dbReference type="Pfam" id="PF04235"/>
    </source>
</evidence>
<keyword evidence="1" id="KW-0812">Transmembrane</keyword>
<accession>A0ABT0RWE0</accession>
<evidence type="ECO:0000313" key="4">
    <source>
        <dbReference type="Proteomes" id="UP001203410"/>
    </source>
</evidence>
<dbReference type="PANTHER" id="PTHR30590">
    <property type="entry name" value="INNER MEMBRANE PROTEIN"/>
    <property type="match status" value="1"/>
</dbReference>
<keyword evidence="1" id="KW-1133">Transmembrane helix</keyword>
<keyword evidence="4" id="KW-1185">Reference proteome</keyword>
<dbReference type="Proteomes" id="UP001203410">
    <property type="component" value="Unassembled WGS sequence"/>
</dbReference>
<feature type="transmembrane region" description="Helical" evidence="1">
    <location>
        <begin position="367"/>
        <end position="383"/>
    </location>
</feature>
<feature type="domain" description="DUF418" evidence="2">
    <location>
        <begin position="248"/>
        <end position="405"/>
    </location>
</feature>
<name>A0ABT0RWE0_9SPHN</name>
<feature type="transmembrane region" description="Helical" evidence="1">
    <location>
        <begin position="104"/>
        <end position="131"/>
    </location>
</feature>
<feature type="transmembrane region" description="Helical" evidence="1">
    <location>
        <begin position="269"/>
        <end position="289"/>
    </location>
</feature>
<keyword evidence="1" id="KW-0472">Membrane</keyword>
<evidence type="ECO:0000313" key="3">
    <source>
        <dbReference type="EMBL" id="MCL6699348.1"/>
    </source>
</evidence>
<feature type="transmembrane region" description="Helical" evidence="1">
    <location>
        <begin position="20"/>
        <end position="42"/>
    </location>
</feature>
<feature type="transmembrane region" description="Helical" evidence="1">
    <location>
        <begin position="295"/>
        <end position="321"/>
    </location>
</feature>
<dbReference type="InterPro" id="IPR007349">
    <property type="entry name" value="DUF418"/>
</dbReference>
<protein>
    <submittedName>
        <fullName evidence="3">DUF418 domain-containing protein</fullName>
    </submittedName>
</protein>
<dbReference type="RefSeq" id="WP_249904767.1">
    <property type="nucleotide sequence ID" value="NZ_JAMGBA010000002.1"/>
</dbReference>
<gene>
    <name evidence="3" type="ORF">LZ496_11220</name>
</gene>
<evidence type="ECO:0000256" key="1">
    <source>
        <dbReference type="SAM" id="Phobius"/>
    </source>
</evidence>
<feature type="transmembrane region" description="Helical" evidence="1">
    <location>
        <begin position="143"/>
        <end position="163"/>
    </location>
</feature>
<comment type="caution">
    <text evidence="3">The sequence shown here is derived from an EMBL/GenBank/DDBJ whole genome shotgun (WGS) entry which is preliminary data.</text>
</comment>
<dbReference type="PANTHER" id="PTHR30590:SF2">
    <property type="entry name" value="INNER MEMBRANE PROTEIN"/>
    <property type="match status" value="1"/>
</dbReference>
<sequence>MATTSSSPDRIATLDIVRGVAVMGILAMNIVAFAMPVGAYMNPMAYGSETSLDLAAYAFNFILIDGKMRGLFSFLFGASMLLVIEKAEAKGLNSASVHYRRMLVLLLFGAMHFYLIWFGDILFGYALIGMVAWFFRNMAPRKLIALGATLIFLQFLIMASFAYSAQGLSVAASQPGASADTVAAWKEMSLWVRVPSSVELAEQMGRALGPWTSLVHYQLTEHRWEPLIFSLTFGPETLGYMLFGMAALKSGFFAGSWDEQSYTRVAVRGFLIGIPIYLVIVSLIFLDGFSPVGLFWLAMVATVLVRPIMIVAVAALIIILTDQGGWLVERIAAAGRAAFTNYLGTSILMTGLFYGWGLGLFGELSRAELWLVVIAAWVVMLAWSKPWLERFEYGPLEWLWRSLSRGSLQPMRKPALPAVV</sequence>
<feature type="transmembrane region" description="Helical" evidence="1">
    <location>
        <begin position="342"/>
        <end position="361"/>
    </location>
</feature>
<dbReference type="InterPro" id="IPR052529">
    <property type="entry name" value="Bact_Transport_Assoc"/>
</dbReference>
<dbReference type="Pfam" id="PF04235">
    <property type="entry name" value="DUF418"/>
    <property type="match status" value="1"/>
</dbReference>
<feature type="transmembrane region" description="Helical" evidence="1">
    <location>
        <begin position="238"/>
        <end position="257"/>
    </location>
</feature>
<organism evidence="3 4">
    <name type="scientific">Sphingomonas caseinilyticus</name>
    <dbReference type="NCBI Taxonomy" id="2908205"/>
    <lineage>
        <taxon>Bacteria</taxon>
        <taxon>Pseudomonadati</taxon>
        <taxon>Pseudomonadota</taxon>
        <taxon>Alphaproteobacteria</taxon>
        <taxon>Sphingomonadales</taxon>
        <taxon>Sphingomonadaceae</taxon>
        <taxon>Sphingomonas</taxon>
    </lineage>
</organism>
<reference evidence="3 4" key="1">
    <citation type="submission" date="2022-05" db="EMBL/GenBank/DDBJ databases">
        <authorList>
            <person name="Jo J.-H."/>
            <person name="Im W.-T."/>
        </authorList>
    </citation>
    <scope>NUCLEOTIDE SEQUENCE [LARGE SCALE GENOMIC DNA]</scope>
    <source>
        <strain evidence="3 4">NSE70-1</strain>
    </source>
</reference>